<comment type="caution">
    <text evidence="2">The sequence shown here is derived from an EMBL/GenBank/DDBJ whole genome shotgun (WGS) entry which is preliminary data.</text>
</comment>
<evidence type="ECO:0000313" key="2">
    <source>
        <dbReference type="EMBL" id="RYO96067.1"/>
    </source>
</evidence>
<name>A0A4Q4T056_9PEZI</name>
<proteinExistence type="predicted"/>
<gene>
    <name evidence="2" type="ORF">DL764_007546</name>
</gene>
<sequence>MQLTSIVFIGLLAGLGAAIPVVSQPIAEWSVWNTTRGRNDNNTVCEWNLTIRDDTSGRPAETCQFMVEAAEKKPCDQVQFHNIPCSAESDWVMNGGYSEYQAFMVLVVYNVREKAKAYFGFPSQDLNKGRLIPKKIEPAYPTHPKA</sequence>
<keyword evidence="1" id="KW-0732">Signal</keyword>
<evidence type="ECO:0008006" key="4">
    <source>
        <dbReference type="Google" id="ProtNLM"/>
    </source>
</evidence>
<dbReference type="AlphaFoldDB" id="A0A4Q4T056"/>
<protein>
    <recommendedName>
        <fullName evidence="4">AA1-like domain-containing protein</fullName>
    </recommendedName>
</protein>
<dbReference type="STRING" id="155417.A0A4Q4T056"/>
<dbReference type="OrthoDB" id="3836772at2759"/>
<organism evidence="2 3">
    <name type="scientific">Monosporascus ibericus</name>
    <dbReference type="NCBI Taxonomy" id="155417"/>
    <lineage>
        <taxon>Eukaryota</taxon>
        <taxon>Fungi</taxon>
        <taxon>Dikarya</taxon>
        <taxon>Ascomycota</taxon>
        <taxon>Pezizomycotina</taxon>
        <taxon>Sordariomycetes</taxon>
        <taxon>Xylariomycetidae</taxon>
        <taxon>Xylariales</taxon>
        <taxon>Xylariales incertae sedis</taxon>
        <taxon>Monosporascus</taxon>
    </lineage>
</organism>
<dbReference type="EMBL" id="QJNU01000526">
    <property type="protein sequence ID" value="RYO96067.1"/>
    <property type="molecule type" value="Genomic_DNA"/>
</dbReference>
<dbReference type="Proteomes" id="UP000293360">
    <property type="component" value="Unassembled WGS sequence"/>
</dbReference>
<reference evidence="2 3" key="1">
    <citation type="submission" date="2018-06" db="EMBL/GenBank/DDBJ databases">
        <title>Complete Genomes of Monosporascus.</title>
        <authorList>
            <person name="Robinson A.J."/>
            <person name="Natvig D.O."/>
        </authorList>
    </citation>
    <scope>NUCLEOTIDE SEQUENCE [LARGE SCALE GENOMIC DNA]</scope>
    <source>
        <strain evidence="2 3">CBS 110550</strain>
    </source>
</reference>
<evidence type="ECO:0000313" key="3">
    <source>
        <dbReference type="Proteomes" id="UP000293360"/>
    </source>
</evidence>
<accession>A0A4Q4T056</accession>
<feature type="signal peptide" evidence="1">
    <location>
        <begin position="1"/>
        <end position="18"/>
    </location>
</feature>
<evidence type="ECO:0000256" key="1">
    <source>
        <dbReference type="SAM" id="SignalP"/>
    </source>
</evidence>
<feature type="chain" id="PRO_5020342541" description="AA1-like domain-containing protein" evidence="1">
    <location>
        <begin position="19"/>
        <end position="146"/>
    </location>
</feature>
<keyword evidence="3" id="KW-1185">Reference proteome</keyword>